<feature type="chain" id="PRO_5047085497" description="Adhesin domain-containing protein" evidence="2">
    <location>
        <begin position="22"/>
        <end position="308"/>
    </location>
</feature>
<dbReference type="PROSITE" id="PS51257">
    <property type="entry name" value="PROKAR_LIPOPROTEIN"/>
    <property type="match status" value="1"/>
</dbReference>
<evidence type="ECO:0008006" key="5">
    <source>
        <dbReference type="Google" id="ProtNLM"/>
    </source>
</evidence>
<proteinExistence type="predicted"/>
<feature type="region of interest" description="Disordered" evidence="1">
    <location>
        <begin position="284"/>
        <end position="308"/>
    </location>
</feature>
<feature type="signal peptide" evidence="2">
    <location>
        <begin position="1"/>
        <end position="21"/>
    </location>
</feature>
<comment type="caution">
    <text evidence="3">The sequence shown here is derived from an EMBL/GenBank/DDBJ whole genome shotgun (WGS) entry which is preliminary data.</text>
</comment>
<dbReference type="RefSeq" id="WP_188541619.1">
    <property type="nucleotide sequence ID" value="NZ_BMFT01000003.1"/>
</dbReference>
<sequence>MKKYHKSLSICAAVITLTLLAGCDGRSNNSADSVDGAIEGAMKSITESLGNAVGSVGAGLHNMSLDLVKDLKTKGVSKKFTVTDEVNDVTKLKIDHTVGNIELKSTSGDQIIVDVAIYASNSATHKKKVEKILDQAEVSVNVSGDQIQIYAYSKDNPKQTLWDWASSKYGFSEFVIDYVVQIPESIETYDISNDVGNVSLQNLKGTFLVHNEVGLITIGDAHITGKSSLDTEMGSLELGITQMDKDSSLTATTDVGKINVTLAESLECNVTAQSDLGSISGVSKGTSTINGGGPEVSLSSSVGSITVK</sequence>
<gene>
    <name evidence="3" type="ORF">GCM10008013_39740</name>
</gene>
<evidence type="ECO:0000313" key="4">
    <source>
        <dbReference type="Proteomes" id="UP000659344"/>
    </source>
</evidence>
<evidence type="ECO:0000256" key="2">
    <source>
        <dbReference type="SAM" id="SignalP"/>
    </source>
</evidence>
<evidence type="ECO:0000313" key="3">
    <source>
        <dbReference type="EMBL" id="GGH34168.1"/>
    </source>
</evidence>
<organism evidence="3 4">
    <name type="scientific">Paenibacillus segetis</name>
    <dbReference type="NCBI Taxonomy" id="1325360"/>
    <lineage>
        <taxon>Bacteria</taxon>
        <taxon>Bacillati</taxon>
        <taxon>Bacillota</taxon>
        <taxon>Bacilli</taxon>
        <taxon>Bacillales</taxon>
        <taxon>Paenibacillaceae</taxon>
        <taxon>Paenibacillus</taxon>
    </lineage>
</organism>
<reference evidence="4" key="1">
    <citation type="journal article" date="2019" name="Int. J. Syst. Evol. Microbiol.">
        <title>The Global Catalogue of Microorganisms (GCM) 10K type strain sequencing project: providing services to taxonomists for standard genome sequencing and annotation.</title>
        <authorList>
            <consortium name="The Broad Institute Genomics Platform"/>
            <consortium name="The Broad Institute Genome Sequencing Center for Infectious Disease"/>
            <person name="Wu L."/>
            <person name="Ma J."/>
        </authorList>
    </citation>
    <scope>NUCLEOTIDE SEQUENCE [LARGE SCALE GENOMIC DNA]</scope>
    <source>
        <strain evidence="4">CGMCC 1.12769</strain>
    </source>
</reference>
<feature type="compositionally biased region" description="Polar residues" evidence="1">
    <location>
        <begin position="297"/>
        <end position="308"/>
    </location>
</feature>
<keyword evidence="2" id="KW-0732">Signal</keyword>
<dbReference type="EMBL" id="BMFT01000003">
    <property type="protein sequence ID" value="GGH34168.1"/>
    <property type="molecule type" value="Genomic_DNA"/>
</dbReference>
<accession>A0ABQ1YPU4</accession>
<evidence type="ECO:0000256" key="1">
    <source>
        <dbReference type="SAM" id="MobiDB-lite"/>
    </source>
</evidence>
<name>A0ABQ1YPU4_9BACL</name>
<dbReference type="Proteomes" id="UP000659344">
    <property type="component" value="Unassembled WGS sequence"/>
</dbReference>
<protein>
    <recommendedName>
        <fullName evidence="5">Adhesin domain-containing protein</fullName>
    </recommendedName>
</protein>
<keyword evidence="4" id="KW-1185">Reference proteome</keyword>